<evidence type="ECO:0000313" key="8">
    <source>
        <dbReference type="EMBL" id="KAF7680942.1"/>
    </source>
</evidence>
<comment type="pathway">
    <text evidence="2">Protein modification; protein ubiquitination.</text>
</comment>
<dbReference type="EMBL" id="SBIQ01000309">
    <property type="protein sequence ID" value="KAF7680942.1"/>
    <property type="molecule type" value="Genomic_DNA"/>
</dbReference>
<keyword evidence="4" id="KW-0808">Transferase</keyword>
<evidence type="ECO:0000256" key="3">
    <source>
        <dbReference type="ARBA" id="ARBA00012485"/>
    </source>
</evidence>
<dbReference type="InterPro" id="IPR035983">
    <property type="entry name" value="Hect_E3_ubiquitin_ligase"/>
</dbReference>
<evidence type="ECO:0000256" key="4">
    <source>
        <dbReference type="ARBA" id="ARBA00022679"/>
    </source>
</evidence>
<evidence type="ECO:0000313" key="9">
    <source>
        <dbReference type="Proteomes" id="UP001516464"/>
    </source>
</evidence>
<evidence type="ECO:0000256" key="6">
    <source>
        <dbReference type="PROSITE-ProRule" id="PRU00104"/>
    </source>
</evidence>
<dbReference type="Gene3D" id="3.90.1750.10">
    <property type="entry name" value="Hect, E3 ligase catalytic domains"/>
    <property type="match status" value="1"/>
</dbReference>
<evidence type="ECO:0000256" key="1">
    <source>
        <dbReference type="ARBA" id="ARBA00000885"/>
    </source>
</evidence>
<keyword evidence="9" id="KW-1185">Reference proteome</keyword>
<dbReference type="SMART" id="SM00119">
    <property type="entry name" value="HECTc"/>
    <property type="match status" value="1"/>
</dbReference>
<name>A0ABQ7HVZ6_9MICR</name>
<protein>
    <recommendedName>
        <fullName evidence="3">HECT-type E3 ubiquitin transferase</fullName>
        <ecNumber evidence="3">2.3.2.26</ecNumber>
    </recommendedName>
</protein>
<dbReference type="Proteomes" id="UP001516464">
    <property type="component" value="Unassembled WGS sequence"/>
</dbReference>
<dbReference type="InterPro" id="IPR000569">
    <property type="entry name" value="HECT_dom"/>
</dbReference>
<dbReference type="Gene3D" id="3.30.2160.10">
    <property type="entry name" value="Hect, E3 ligase catalytic domain"/>
    <property type="match status" value="1"/>
</dbReference>
<dbReference type="PANTHER" id="PTHR11254:SF440">
    <property type="entry name" value="E3 UBIQUITIN-PROTEIN LIGASE NEDD-4"/>
    <property type="match status" value="1"/>
</dbReference>
<sequence>MHITHQEIKAMNQNKFTLTNDYLEQYFSKLNNKLSTIISHYYYDTKYQISAFSDSDQSIIIDIIESAFLYNDLAEEKHIIVSQIYPQFSNLYFSTNLEIIKQLNLYLINMIKLLQKKETYNHHLLIAKLSGAIKISSLLNVYYLISNTKNNFLSLNLEQGCSFLNSQTEIFQNEHENTGLNIKSCSMVHSNDLQERENFLRIRNRFYYEETLDLNLNMMHLCLYFTTESDWNFLYETKFGYHISLVIFNIFVKNIENSVHIKIWIEIRDFIFKKNYSKSNYLIEKMKYYRKISNNESINRYIDLSTTEFPELLYYLVVNEKVELSRIFKFIDTLGIKLVTNIDILLDIHCFLKKIGKDYFNVIYNQNTISFIYILAENMIDILIPRTSNEQFNIMCIDNLFNLIQQYLLTILKNSTTLPRCNNLKNVLLLLINLLIYIPDKYQSNIFQFFYSIINLSTGVYEIDVPLFMIQINILISTIHHVCYNPIMITKKKDFIKQDLDNTLFGLIYKNSLFTLINPNIFRCIHIYKPWHYQEIIELYENILYSFITISILTTTEENMFNDSFKHFISLETAAINIQNRILKVILTNAFIEETTALQIWATKLNNEFFSDNLKLFNIIDQEKLLYFPFICPCPSEHKLKKYRFFGYYIATVLNMSIPITLKLHNFVYKVLFHNIEYAFESEKQENNDFKNSYMSFSDIKNEQYFVINGFDADDQPTTYDLCSEKRIVTKENFTEYIKLIFQYVKENGVKKQLLAIKEGFSEFILYDKLPKTYDDFTYLFSGIMDIDVDDWILNTTYNGIDLYLNTIHLFFDYLRTLDKYKLKILFYIITGRRHIPLGGLKLLHPRLKIIVSYRVSVNRFYNSMILYPIETKSEMEYQMNKLMESYNF</sequence>
<evidence type="ECO:0000256" key="5">
    <source>
        <dbReference type="ARBA" id="ARBA00022786"/>
    </source>
</evidence>
<dbReference type="InterPro" id="IPR050409">
    <property type="entry name" value="E3_ubiq-protein_ligase"/>
</dbReference>
<dbReference type="Gene3D" id="3.30.2410.10">
    <property type="entry name" value="Hect, E3 ligase catalytic domain"/>
    <property type="match status" value="1"/>
</dbReference>
<dbReference type="PANTHER" id="PTHR11254">
    <property type="entry name" value="HECT DOMAIN UBIQUITIN-PROTEIN LIGASE"/>
    <property type="match status" value="1"/>
</dbReference>
<comment type="caution">
    <text evidence="6">Lacks conserved residue(s) required for the propagation of feature annotation.</text>
</comment>
<accession>A0ABQ7HVZ6</accession>
<comment type="caution">
    <text evidence="8">The sequence shown here is derived from an EMBL/GenBank/DDBJ whole genome shotgun (WGS) entry which is preliminary data.</text>
</comment>
<feature type="domain" description="HECT" evidence="7">
    <location>
        <begin position="601"/>
        <end position="846"/>
    </location>
</feature>
<dbReference type="PROSITE" id="PS50237">
    <property type="entry name" value="HECT"/>
    <property type="match status" value="1"/>
</dbReference>
<dbReference type="EC" id="2.3.2.26" evidence="3"/>
<evidence type="ECO:0000256" key="2">
    <source>
        <dbReference type="ARBA" id="ARBA00004906"/>
    </source>
</evidence>
<dbReference type="Pfam" id="PF00632">
    <property type="entry name" value="HECT"/>
    <property type="match status" value="1"/>
</dbReference>
<evidence type="ECO:0000259" key="7">
    <source>
        <dbReference type="PROSITE" id="PS50237"/>
    </source>
</evidence>
<proteinExistence type="predicted"/>
<gene>
    <name evidence="8" type="ORF">TCON_2439</name>
</gene>
<organism evidence="8 9">
    <name type="scientific">Astathelohania contejeani</name>
    <dbReference type="NCBI Taxonomy" id="164912"/>
    <lineage>
        <taxon>Eukaryota</taxon>
        <taxon>Fungi</taxon>
        <taxon>Fungi incertae sedis</taxon>
        <taxon>Microsporidia</taxon>
        <taxon>Astathelohaniidae</taxon>
        <taxon>Astathelohania</taxon>
    </lineage>
</organism>
<reference evidence="8 9" key="1">
    <citation type="submission" date="2019-01" db="EMBL/GenBank/DDBJ databases">
        <title>Genomes sequencing and comparative genomics of infectious freshwater microsporidia, Cucumispora dikerogammari and Thelohania contejeani.</title>
        <authorList>
            <person name="Cormier A."/>
            <person name="Giraud I."/>
            <person name="Wattier R."/>
            <person name="Teixeira M."/>
            <person name="Grandjean F."/>
            <person name="Rigaud T."/>
            <person name="Cordaux R."/>
        </authorList>
    </citation>
    <scope>NUCLEOTIDE SEQUENCE [LARGE SCALE GENOMIC DNA]</scope>
    <source>
        <strain evidence="8">T1</strain>
        <tissue evidence="8">Spores</tissue>
    </source>
</reference>
<dbReference type="SUPFAM" id="SSF56204">
    <property type="entry name" value="Hect, E3 ligase catalytic domain"/>
    <property type="match status" value="1"/>
</dbReference>
<keyword evidence="5 6" id="KW-0833">Ubl conjugation pathway</keyword>
<comment type="catalytic activity">
    <reaction evidence="1">
        <text>S-ubiquitinyl-[E2 ubiquitin-conjugating enzyme]-L-cysteine + [acceptor protein]-L-lysine = [E2 ubiquitin-conjugating enzyme]-L-cysteine + N(6)-ubiquitinyl-[acceptor protein]-L-lysine.</text>
        <dbReference type="EC" id="2.3.2.26"/>
    </reaction>
</comment>